<protein>
    <submittedName>
        <fullName evidence="1">Uncharacterized protein</fullName>
    </submittedName>
</protein>
<proteinExistence type="predicted"/>
<evidence type="ECO:0000313" key="2">
    <source>
        <dbReference type="Proteomes" id="UP000244168"/>
    </source>
</evidence>
<name>A0A2T5J667_9SPHI</name>
<comment type="caution">
    <text evidence="1">The sequence shown here is derived from an EMBL/GenBank/DDBJ whole genome shotgun (WGS) entry which is preliminary data.</text>
</comment>
<gene>
    <name evidence="1" type="ORF">C8P68_107108</name>
</gene>
<sequence length="173" mass="19776">MKHAFIFGTNLYLTAGNTVTYADDNHKIDFLKIYSFYHPERNQELVIEAKISLPHNGGLLTIDRNKVDTTGDIRVMIAPNRIKIYHEGHTEPIFDVYQMDQHEWAGLSSHVLNEFHSQHPDVLIRVKGEFEVEGNSIISDNEKLYVNGDSRANGVSNERERVILTPDNVHVHA</sequence>
<dbReference type="AlphaFoldDB" id="A0A2T5J667"/>
<accession>A0A2T5J667</accession>
<keyword evidence="2" id="KW-1185">Reference proteome</keyword>
<dbReference type="EMBL" id="QAOQ01000007">
    <property type="protein sequence ID" value="PTQ94045.1"/>
    <property type="molecule type" value="Genomic_DNA"/>
</dbReference>
<dbReference type="RefSeq" id="WP_107830394.1">
    <property type="nucleotide sequence ID" value="NZ_CP160205.1"/>
</dbReference>
<dbReference type="Proteomes" id="UP000244168">
    <property type="component" value="Unassembled WGS sequence"/>
</dbReference>
<reference evidence="1 2" key="1">
    <citation type="submission" date="2018-04" db="EMBL/GenBank/DDBJ databases">
        <title>Genomic Encyclopedia of Archaeal and Bacterial Type Strains, Phase II (KMG-II): from individual species to whole genera.</title>
        <authorList>
            <person name="Goeker M."/>
        </authorList>
    </citation>
    <scope>NUCLEOTIDE SEQUENCE [LARGE SCALE GENOMIC DNA]</scope>
    <source>
        <strain evidence="1 2">DSM 26809</strain>
    </source>
</reference>
<evidence type="ECO:0000313" key="1">
    <source>
        <dbReference type="EMBL" id="PTQ94045.1"/>
    </source>
</evidence>
<organism evidence="1 2">
    <name type="scientific">Mucilaginibacter yixingensis</name>
    <dbReference type="NCBI Taxonomy" id="1295612"/>
    <lineage>
        <taxon>Bacteria</taxon>
        <taxon>Pseudomonadati</taxon>
        <taxon>Bacteroidota</taxon>
        <taxon>Sphingobacteriia</taxon>
        <taxon>Sphingobacteriales</taxon>
        <taxon>Sphingobacteriaceae</taxon>
        <taxon>Mucilaginibacter</taxon>
    </lineage>
</organism>
<dbReference type="OrthoDB" id="796573at2"/>